<dbReference type="AlphaFoldDB" id="A0A829YIM7"/>
<protein>
    <recommendedName>
        <fullName evidence="4">DUF1622 domain-containing protein</fullName>
    </recommendedName>
</protein>
<gene>
    <name evidence="2" type="ORF">GCM10011487_47230</name>
</gene>
<feature type="transmembrane region" description="Helical" evidence="1">
    <location>
        <begin position="12"/>
        <end position="33"/>
    </location>
</feature>
<evidence type="ECO:0000313" key="3">
    <source>
        <dbReference type="Proteomes" id="UP000445000"/>
    </source>
</evidence>
<keyword evidence="1" id="KW-0812">Transmembrane</keyword>
<dbReference type="Proteomes" id="UP000445000">
    <property type="component" value="Unassembled WGS sequence"/>
</dbReference>
<proteinExistence type="predicted"/>
<dbReference type="PANTHER" id="PTHR38468">
    <property type="entry name" value="SLL0939 PROTEIN"/>
    <property type="match status" value="1"/>
</dbReference>
<keyword evidence="1" id="KW-1133">Transmembrane helix</keyword>
<comment type="caution">
    <text evidence="2">The sequence shown here is derived from an EMBL/GenBank/DDBJ whole genome shotgun (WGS) entry which is preliminary data.</text>
</comment>
<organism evidence="2 3">
    <name type="scientific">Steroidobacter agaridevorans</name>
    <dbReference type="NCBI Taxonomy" id="2695856"/>
    <lineage>
        <taxon>Bacteria</taxon>
        <taxon>Pseudomonadati</taxon>
        <taxon>Pseudomonadota</taxon>
        <taxon>Gammaproteobacteria</taxon>
        <taxon>Steroidobacterales</taxon>
        <taxon>Steroidobacteraceae</taxon>
        <taxon>Steroidobacter</taxon>
    </lineage>
</organism>
<sequence length="122" mass="13717">MNQWMLEATHLAVGVIDVIAVLIILFGTANAFVSMLRVMRTKPEGHERRLVWIAYARWLVAGLTFQLAADIIESTIVESWDAVGRLAAIAAIRTFLNYFLERDLAEVRERDAARAEAASIHH</sequence>
<evidence type="ECO:0000313" key="2">
    <source>
        <dbReference type="EMBL" id="GFE82723.1"/>
    </source>
</evidence>
<reference evidence="3" key="1">
    <citation type="submission" date="2020-01" db="EMBL/GenBank/DDBJ databases">
        <title>'Steroidobacter agaridevorans' sp. nov., agar-degrading bacteria isolated from rhizosphere soils.</title>
        <authorList>
            <person name="Ikenaga M."/>
            <person name="Kataoka M."/>
            <person name="Murouchi A."/>
            <person name="Katsuragi S."/>
            <person name="Sakai M."/>
        </authorList>
    </citation>
    <scope>NUCLEOTIDE SEQUENCE [LARGE SCALE GENOMIC DNA]</scope>
    <source>
        <strain evidence="3">YU21-B</strain>
    </source>
</reference>
<evidence type="ECO:0008006" key="4">
    <source>
        <dbReference type="Google" id="ProtNLM"/>
    </source>
</evidence>
<keyword evidence="1" id="KW-0472">Membrane</keyword>
<dbReference type="PANTHER" id="PTHR38468:SF1">
    <property type="entry name" value="SLL0939 PROTEIN"/>
    <property type="match status" value="1"/>
</dbReference>
<accession>A0A829YIM7</accession>
<dbReference type="InterPro" id="IPR012427">
    <property type="entry name" value="DUF1622"/>
</dbReference>
<name>A0A829YIM7_9GAMM</name>
<evidence type="ECO:0000256" key="1">
    <source>
        <dbReference type="SAM" id="Phobius"/>
    </source>
</evidence>
<keyword evidence="3" id="KW-1185">Reference proteome</keyword>
<dbReference type="EMBL" id="BLJN01000005">
    <property type="protein sequence ID" value="GFE82723.1"/>
    <property type="molecule type" value="Genomic_DNA"/>
</dbReference>
<dbReference type="Pfam" id="PF07784">
    <property type="entry name" value="DUF1622"/>
    <property type="match status" value="1"/>
</dbReference>